<dbReference type="InterPro" id="IPR013201">
    <property type="entry name" value="Prot_inhib_I29"/>
</dbReference>
<dbReference type="Pfam" id="PF08246">
    <property type="entry name" value="Inhibitor_I29"/>
    <property type="match status" value="1"/>
</dbReference>
<dbReference type="SMART" id="SM00848">
    <property type="entry name" value="Inhibitor_I29"/>
    <property type="match status" value="1"/>
</dbReference>
<gene>
    <name evidence="2" type="ORF">Lalb_Chr09g0333861</name>
</gene>
<feature type="domain" description="Cathepsin propeptide inhibitor" evidence="1">
    <location>
        <begin position="3"/>
        <end position="50"/>
    </location>
</feature>
<keyword evidence="3" id="KW-1185">Reference proteome</keyword>
<dbReference type="SUPFAM" id="SSF54001">
    <property type="entry name" value="Cysteine proteinases"/>
    <property type="match status" value="1"/>
</dbReference>
<organism evidence="2 3">
    <name type="scientific">Lupinus albus</name>
    <name type="common">White lupine</name>
    <name type="synonym">Lupinus termis</name>
    <dbReference type="NCBI Taxonomy" id="3870"/>
    <lineage>
        <taxon>Eukaryota</taxon>
        <taxon>Viridiplantae</taxon>
        <taxon>Streptophyta</taxon>
        <taxon>Embryophyta</taxon>
        <taxon>Tracheophyta</taxon>
        <taxon>Spermatophyta</taxon>
        <taxon>Magnoliopsida</taxon>
        <taxon>eudicotyledons</taxon>
        <taxon>Gunneridae</taxon>
        <taxon>Pentapetalae</taxon>
        <taxon>rosids</taxon>
        <taxon>fabids</taxon>
        <taxon>Fabales</taxon>
        <taxon>Fabaceae</taxon>
        <taxon>Papilionoideae</taxon>
        <taxon>50 kb inversion clade</taxon>
        <taxon>genistoids sensu lato</taxon>
        <taxon>core genistoids</taxon>
        <taxon>Genisteae</taxon>
        <taxon>Lupinus</taxon>
    </lineage>
</organism>
<dbReference type="OrthoDB" id="10253408at2759"/>
<dbReference type="InterPro" id="IPR038765">
    <property type="entry name" value="Papain-like_cys_pep_sf"/>
</dbReference>
<name>A0A6A4Q1G3_LUPAL</name>
<proteinExistence type="predicted"/>
<evidence type="ECO:0000259" key="1">
    <source>
        <dbReference type="SMART" id="SM00848"/>
    </source>
</evidence>
<dbReference type="Proteomes" id="UP000447434">
    <property type="component" value="Chromosome 9"/>
</dbReference>
<sequence>MIGQTPNGFGYKDKRLQVFKDNLVFINEHNAQNSTYKLELSKFADLTNEE</sequence>
<accession>A0A6A4Q1G3</accession>
<dbReference type="AlphaFoldDB" id="A0A6A4Q1G3"/>
<reference evidence="3" key="1">
    <citation type="journal article" date="2020" name="Nat. Commun.">
        <title>Genome sequence of the cluster root forming white lupin.</title>
        <authorList>
            <person name="Hufnagel B."/>
            <person name="Marques A."/>
            <person name="Soriano A."/>
            <person name="Marques L."/>
            <person name="Divol F."/>
            <person name="Doumas P."/>
            <person name="Sallet E."/>
            <person name="Mancinotti D."/>
            <person name="Carrere S."/>
            <person name="Marande W."/>
            <person name="Arribat S."/>
            <person name="Keller J."/>
            <person name="Huneau C."/>
            <person name="Blein T."/>
            <person name="Aime D."/>
            <person name="Laguerre M."/>
            <person name="Taylor J."/>
            <person name="Schubert V."/>
            <person name="Nelson M."/>
            <person name="Geu-Flores F."/>
            <person name="Crespi M."/>
            <person name="Gallardo-Guerrero K."/>
            <person name="Delaux P.-M."/>
            <person name="Salse J."/>
            <person name="Berges H."/>
            <person name="Guyot R."/>
            <person name="Gouzy J."/>
            <person name="Peret B."/>
        </authorList>
    </citation>
    <scope>NUCLEOTIDE SEQUENCE [LARGE SCALE GENOMIC DNA]</scope>
    <source>
        <strain evidence="3">cv. Amiga</strain>
    </source>
</reference>
<comment type="caution">
    <text evidence="2">The sequence shown here is derived from an EMBL/GenBank/DDBJ whole genome shotgun (WGS) entry which is preliminary data.</text>
</comment>
<evidence type="ECO:0000313" key="2">
    <source>
        <dbReference type="EMBL" id="KAE9607787.1"/>
    </source>
</evidence>
<evidence type="ECO:0000313" key="3">
    <source>
        <dbReference type="Proteomes" id="UP000447434"/>
    </source>
</evidence>
<protein>
    <submittedName>
        <fullName evidence="2">Putative actinidain</fullName>
    </submittedName>
</protein>
<dbReference type="Gene3D" id="1.10.287.2250">
    <property type="match status" value="1"/>
</dbReference>
<dbReference type="EMBL" id="WOCE01000009">
    <property type="protein sequence ID" value="KAE9607787.1"/>
    <property type="molecule type" value="Genomic_DNA"/>
</dbReference>